<dbReference type="AlphaFoldDB" id="A0A8H3BB95"/>
<accession>A0A8H3BB95</accession>
<dbReference type="Proteomes" id="UP000663841">
    <property type="component" value="Unassembled WGS sequence"/>
</dbReference>
<gene>
    <name evidence="1" type="ORF">RDB_LOCUS129134</name>
</gene>
<evidence type="ECO:0000313" key="1">
    <source>
        <dbReference type="EMBL" id="CAE6451716.1"/>
    </source>
</evidence>
<comment type="caution">
    <text evidence="1">The sequence shown here is derived from an EMBL/GenBank/DDBJ whole genome shotgun (WGS) entry which is preliminary data.</text>
</comment>
<name>A0A8H3BB95_9AGAM</name>
<sequence length="249" mass="29080">MQITSLKFNLRSLSKPYTHYSQVQDEMITSREKIYEEFPTVVLGTPVHHRVRVTTQLTNQLTKYFGTVYQEMRLNRDGLRARIDFDTLVRYGRCRLAGEGDRIRTAALIENNPDQGARDNSYVRYDLLPDANARYRNRPEVQFRQTHYGRLLDIYYVEFIVDLNDPDETREPYLLARVQECVTGGLDATLRENPLVTYTRMKTPDIIHIESINAVVGRVNIGNRTWAIIDRSRHGARTQFVEENGEMFD</sequence>
<reference evidence="1" key="1">
    <citation type="submission" date="2021-01" db="EMBL/GenBank/DDBJ databases">
        <authorList>
            <person name="Kaushik A."/>
        </authorList>
    </citation>
    <scope>NUCLEOTIDE SEQUENCE</scope>
    <source>
        <strain evidence="1">AG3-T5</strain>
    </source>
</reference>
<organism evidence="1 2">
    <name type="scientific">Rhizoctonia solani</name>
    <dbReference type="NCBI Taxonomy" id="456999"/>
    <lineage>
        <taxon>Eukaryota</taxon>
        <taxon>Fungi</taxon>
        <taxon>Dikarya</taxon>
        <taxon>Basidiomycota</taxon>
        <taxon>Agaricomycotina</taxon>
        <taxon>Agaricomycetes</taxon>
        <taxon>Cantharellales</taxon>
        <taxon>Ceratobasidiaceae</taxon>
        <taxon>Rhizoctonia</taxon>
    </lineage>
</organism>
<protein>
    <submittedName>
        <fullName evidence="1">Uncharacterized protein</fullName>
    </submittedName>
</protein>
<evidence type="ECO:0000313" key="2">
    <source>
        <dbReference type="Proteomes" id="UP000663841"/>
    </source>
</evidence>
<dbReference type="EMBL" id="CAJMWW010000156">
    <property type="protein sequence ID" value="CAE6451716.1"/>
    <property type="molecule type" value="Genomic_DNA"/>
</dbReference>
<proteinExistence type="predicted"/>